<dbReference type="InterPro" id="IPR049680">
    <property type="entry name" value="FLVCR1-2_SLC49-like"/>
</dbReference>
<feature type="transmembrane region" description="Helical" evidence="6">
    <location>
        <begin position="441"/>
        <end position="459"/>
    </location>
</feature>
<feature type="transmembrane region" description="Helical" evidence="6">
    <location>
        <begin position="212"/>
        <end position="231"/>
    </location>
</feature>
<feature type="transmembrane region" description="Helical" evidence="6">
    <location>
        <begin position="51"/>
        <end position="71"/>
    </location>
</feature>
<name>A0A0C2SV02_AMAMK</name>
<feature type="transmembrane region" description="Helical" evidence="6">
    <location>
        <begin position="277"/>
        <end position="297"/>
    </location>
</feature>
<dbReference type="SUPFAM" id="SSF103473">
    <property type="entry name" value="MFS general substrate transporter"/>
    <property type="match status" value="1"/>
</dbReference>
<reference evidence="7 8" key="1">
    <citation type="submission" date="2014-04" db="EMBL/GenBank/DDBJ databases">
        <title>Evolutionary Origins and Diversification of the Mycorrhizal Mutualists.</title>
        <authorList>
            <consortium name="DOE Joint Genome Institute"/>
            <consortium name="Mycorrhizal Genomics Consortium"/>
            <person name="Kohler A."/>
            <person name="Kuo A."/>
            <person name="Nagy L.G."/>
            <person name="Floudas D."/>
            <person name="Copeland A."/>
            <person name="Barry K.W."/>
            <person name="Cichocki N."/>
            <person name="Veneault-Fourrey C."/>
            <person name="LaButti K."/>
            <person name="Lindquist E.A."/>
            <person name="Lipzen A."/>
            <person name="Lundell T."/>
            <person name="Morin E."/>
            <person name="Murat C."/>
            <person name="Riley R."/>
            <person name="Ohm R."/>
            <person name="Sun H."/>
            <person name="Tunlid A."/>
            <person name="Henrissat B."/>
            <person name="Grigoriev I.V."/>
            <person name="Hibbett D.S."/>
            <person name="Martin F."/>
        </authorList>
    </citation>
    <scope>NUCLEOTIDE SEQUENCE [LARGE SCALE GENOMIC DNA]</scope>
    <source>
        <strain evidence="7 8">Koide BX008</strain>
    </source>
</reference>
<dbReference type="EMBL" id="KN818354">
    <property type="protein sequence ID" value="KIL57899.1"/>
    <property type="molecule type" value="Genomic_DNA"/>
</dbReference>
<comment type="subcellular location">
    <subcellularLocation>
        <location evidence="1">Membrane</location>
        <topology evidence="1">Multi-pass membrane protein</topology>
    </subcellularLocation>
</comment>
<evidence type="ECO:0000313" key="8">
    <source>
        <dbReference type="Proteomes" id="UP000054549"/>
    </source>
</evidence>
<keyword evidence="4 6" id="KW-0472">Membrane</keyword>
<dbReference type="Proteomes" id="UP000054549">
    <property type="component" value="Unassembled WGS sequence"/>
</dbReference>
<feature type="region of interest" description="Disordered" evidence="5">
    <location>
        <begin position="1"/>
        <end position="36"/>
    </location>
</feature>
<evidence type="ECO:0000313" key="7">
    <source>
        <dbReference type="EMBL" id="KIL57899.1"/>
    </source>
</evidence>
<accession>A0A0C2SV02</accession>
<evidence type="ECO:0000256" key="1">
    <source>
        <dbReference type="ARBA" id="ARBA00004141"/>
    </source>
</evidence>
<dbReference type="HOGENOM" id="CLU_023132_2_0_1"/>
<evidence type="ECO:0008006" key="9">
    <source>
        <dbReference type="Google" id="ProtNLM"/>
    </source>
</evidence>
<dbReference type="InterPro" id="IPR011701">
    <property type="entry name" value="MFS"/>
</dbReference>
<dbReference type="PANTHER" id="PTHR10924">
    <property type="entry name" value="MAJOR FACILITATOR SUPERFAMILY PROTEIN-RELATED"/>
    <property type="match status" value="1"/>
</dbReference>
<keyword evidence="3 6" id="KW-1133">Transmembrane helix</keyword>
<dbReference type="GO" id="GO:0016020">
    <property type="term" value="C:membrane"/>
    <property type="evidence" value="ECO:0007669"/>
    <property type="project" value="UniProtKB-SubCell"/>
</dbReference>
<evidence type="ECO:0000256" key="5">
    <source>
        <dbReference type="SAM" id="MobiDB-lite"/>
    </source>
</evidence>
<feature type="transmembrane region" description="Helical" evidence="6">
    <location>
        <begin position="147"/>
        <end position="168"/>
    </location>
</feature>
<organism evidence="7 8">
    <name type="scientific">Amanita muscaria (strain Koide BX008)</name>
    <dbReference type="NCBI Taxonomy" id="946122"/>
    <lineage>
        <taxon>Eukaryota</taxon>
        <taxon>Fungi</taxon>
        <taxon>Dikarya</taxon>
        <taxon>Basidiomycota</taxon>
        <taxon>Agaricomycotina</taxon>
        <taxon>Agaricomycetes</taxon>
        <taxon>Agaricomycetidae</taxon>
        <taxon>Agaricales</taxon>
        <taxon>Pluteineae</taxon>
        <taxon>Amanitaceae</taxon>
        <taxon>Amanita</taxon>
    </lineage>
</organism>
<evidence type="ECO:0000256" key="4">
    <source>
        <dbReference type="ARBA" id="ARBA00023136"/>
    </source>
</evidence>
<feature type="transmembrane region" description="Helical" evidence="6">
    <location>
        <begin position="115"/>
        <end position="135"/>
    </location>
</feature>
<dbReference type="Pfam" id="PF07690">
    <property type="entry name" value="MFS_1"/>
    <property type="match status" value="1"/>
</dbReference>
<feature type="transmembrane region" description="Helical" evidence="6">
    <location>
        <begin position="342"/>
        <end position="364"/>
    </location>
</feature>
<sequence length="481" mass="51537">MESRSLSPQQETINASVSSNEKPLGSILSQDQPTITQTSDQTEYRLYKQRFVGLTALVILNIIGVLPGTWFGPISNEMAHDFGISLNQVNWLSNVRSCAFLPTSLFVPKIVSKYGIHRCCQIAATSSLLSAWIRYSGTVQTVSGRGAYALLMLGQLTGAVAPPIFQIIGSKYSETWFDLEGRTTATMVTAIAGPVGYGVGQLLSPMFSSTRHAILGLGIISTAVTPLAFFVKKAPPSPPTYSASKPSPSLITLLRAVVGKVDPSSDAYMTLQSRIDFIILTVVFGIFVATIDSFAVLTGEIFGPEGYSAVTSGLLGASVLLTGIVGAVFTAPLFDRVFTHHLAIAIKLLVPILAGGWLSLVWAVTPNNKAVLFAIMAVIGVISITLLPISLELSADITRNADGSSALLWFTANLNVVPYILVQEALRAGPQASPPNHMHRGLMFTAILAMVTASFVFFLRGKQERKQIDESKTQRGINSDL</sequence>
<evidence type="ECO:0000256" key="2">
    <source>
        <dbReference type="ARBA" id="ARBA00022692"/>
    </source>
</evidence>
<dbReference type="Gene3D" id="1.20.1250.20">
    <property type="entry name" value="MFS general substrate transporter like domains"/>
    <property type="match status" value="2"/>
</dbReference>
<dbReference type="InParanoid" id="A0A0C2SV02"/>
<dbReference type="OrthoDB" id="422206at2759"/>
<feature type="transmembrane region" description="Helical" evidence="6">
    <location>
        <begin position="309"/>
        <end position="330"/>
    </location>
</feature>
<proteinExistence type="predicted"/>
<gene>
    <name evidence="7" type="ORF">M378DRAFT_171199</name>
</gene>
<dbReference type="InterPro" id="IPR036259">
    <property type="entry name" value="MFS_trans_sf"/>
</dbReference>
<evidence type="ECO:0000256" key="6">
    <source>
        <dbReference type="SAM" id="Phobius"/>
    </source>
</evidence>
<evidence type="ECO:0000256" key="3">
    <source>
        <dbReference type="ARBA" id="ARBA00022989"/>
    </source>
</evidence>
<dbReference type="AlphaFoldDB" id="A0A0C2SV02"/>
<keyword evidence="8" id="KW-1185">Reference proteome</keyword>
<protein>
    <recommendedName>
        <fullName evidence="9">MFS general substrate transporter</fullName>
    </recommendedName>
</protein>
<dbReference type="PANTHER" id="PTHR10924:SF6">
    <property type="entry name" value="SOLUTE CARRIER FAMILY 49 MEMBER A3"/>
    <property type="match status" value="1"/>
</dbReference>
<keyword evidence="2 6" id="KW-0812">Transmembrane</keyword>
<feature type="transmembrane region" description="Helical" evidence="6">
    <location>
        <begin position="370"/>
        <end position="391"/>
    </location>
</feature>
<dbReference type="GO" id="GO:0022857">
    <property type="term" value="F:transmembrane transporter activity"/>
    <property type="evidence" value="ECO:0007669"/>
    <property type="project" value="InterPro"/>
</dbReference>